<comment type="similarity">
    <text evidence="1">Belongs to the dynein light chain Tctex-type family.</text>
</comment>
<keyword evidence="4" id="KW-1185">Reference proteome</keyword>
<dbReference type="InterPro" id="IPR005334">
    <property type="entry name" value="Tctex-1-like"/>
</dbReference>
<dbReference type="AlphaFoldDB" id="A0A7I8WD74"/>
<organism evidence="3 4">
    <name type="scientific">Dimorphilus gyrociliatus</name>
    <dbReference type="NCBI Taxonomy" id="2664684"/>
    <lineage>
        <taxon>Eukaryota</taxon>
        <taxon>Metazoa</taxon>
        <taxon>Spiralia</taxon>
        <taxon>Lophotrochozoa</taxon>
        <taxon>Annelida</taxon>
        <taxon>Polychaeta</taxon>
        <taxon>Polychaeta incertae sedis</taxon>
        <taxon>Dinophilidae</taxon>
        <taxon>Dimorphilus</taxon>
    </lineage>
</organism>
<sequence>MSEKDRKGSYRRMRRPTRAQMEDRRRKSKPSQQTVSSNNNGDFKRFSEKKVQTIIEDVMTDLISNNDYQADKAASLATEISLSIKSKVKDIVSERYKLIVHTTIGEKRNQGQMASRCLWGPSNDSYVSHKYENKTIVAVSIVFACYYD</sequence>
<comment type="caution">
    <text evidence="3">The sequence shown here is derived from an EMBL/GenBank/DDBJ whole genome shotgun (WGS) entry which is preliminary data.</text>
</comment>
<dbReference type="Proteomes" id="UP000549394">
    <property type="component" value="Unassembled WGS sequence"/>
</dbReference>
<dbReference type="Gene3D" id="3.30.1140.40">
    <property type="entry name" value="Tctex-1"/>
    <property type="match status" value="1"/>
</dbReference>
<proteinExistence type="inferred from homology"/>
<evidence type="ECO:0000256" key="2">
    <source>
        <dbReference type="SAM" id="MobiDB-lite"/>
    </source>
</evidence>
<evidence type="ECO:0000256" key="1">
    <source>
        <dbReference type="ARBA" id="ARBA00005361"/>
    </source>
</evidence>
<dbReference type="GO" id="GO:0045505">
    <property type="term" value="F:dynein intermediate chain binding"/>
    <property type="evidence" value="ECO:0007669"/>
    <property type="project" value="TreeGrafter"/>
</dbReference>
<name>A0A7I8WD74_9ANNE</name>
<accession>A0A7I8WD74</accession>
<protein>
    <submittedName>
        <fullName evidence="3">DgyrCDS14298</fullName>
    </submittedName>
</protein>
<dbReference type="GO" id="GO:0005737">
    <property type="term" value="C:cytoplasm"/>
    <property type="evidence" value="ECO:0007669"/>
    <property type="project" value="TreeGrafter"/>
</dbReference>
<dbReference type="GO" id="GO:0007018">
    <property type="term" value="P:microtubule-based movement"/>
    <property type="evidence" value="ECO:0007669"/>
    <property type="project" value="TreeGrafter"/>
</dbReference>
<dbReference type="PANTHER" id="PTHR21255">
    <property type="entry name" value="T-COMPLEX-ASSOCIATED-TESTIS-EXPRESSED 1/ DYNEIN LIGHT CHAIN"/>
    <property type="match status" value="1"/>
</dbReference>
<dbReference type="PANTHER" id="PTHR21255:SF7">
    <property type="entry name" value="DYNEIN LIGHT CHAIN TCTEX-TYPE PROTEIN 2B"/>
    <property type="match status" value="1"/>
</dbReference>
<feature type="region of interest" description="Disordered" evidence="2">
    <location>
        <begin position="1"/>
        <end position="46"/>
    </location>
</feature>
<dbReference type="InterPro" id="IPR038586">
    <property type="entry name" value="Tctex-1-like_sf"/>
</dbReference>
<gene>
    <name evidence="3" type="ORF">DGYR_LOCUS13401</name>
</gene>
<reference evidence="3 4" key="1">
    <citation type="submission" date="2020-08" db="EMBL/GenBank/DDBJ databases">
        <authorList>
            <person name="Hejnol A."/>
        </authorList>
    </citation>
    <scope>NUCLEOTIDE SEQUENCE [LARGE SCALE GENOMIC DNA]</scope>
</reference>
<evidence type="ECO:0000313" key="4">
    <source>
        <dbReference type="Proteomes" id="UP000549394"/>
    </source>
</evidence>
<dbReference type="Pfam" id="PF03645">
    <property type="entry name" value="Tctex-1"/>
    <property type="match status" value="1"/>
</dbReference>
<dbReference type="OrthoDB" id="10248487at2759"/>
<dbReference type="GO" id="GO:0005868">
    <property type="term" value="C:cytoplasmic dynein complex"/>
    <property type="evidence" value="ECO:0007669"/>
    <property type="project" value="TreeGrafter"/>
</dbReference>
<feature type="compositionally biased region" description="Polar residues" evidence="2">
    <location>
        <begin position="30"/>
        <end position="41"/>
    </location>
</feature>
<evidence type="ECO:0000313" key="3">
    <source>
        <dbReference type="EMBL" id="CAD5126128.1"/>
    </source>
</evidence>
<dbReference type="EMBL" id="CAJFCJ010000032">
    <property type="protein sequence ID" value="CAD5126128.1"/>
    <property type="molecule type" value="Genomic_DNA"/>
</dbReference>
<dbReference type="CDD" id="cd21451">
    <property type="entry name" value="DLC-like_TCTEX1D"/>
    <property type="match status" value="1"/>
</dbReference>